<accession>A0A0U1QQE9</accession>
<dbReference type="Gene3D" id="3.40.50.1390">
    <property type="entry name" value="Resolvase, N-terminal catalytic domain"/>
    <property type="match status" value="1"/>
</dbReference>
<dbReference type="EMBL" id="AFVQ02000058">
    <property type="protein sequence ID" value="KLI03047.1"/>
    <property type="molecule type" value="Genomic_DNA"/>
</dbReference>
<protein>
    <submittedName>
        <fullName evidence="4">Recombinase</fullName>
    </submittedName>
</protein>
<evidence type="ECO:0000259" key="2">
    <source>
        <dbReference type="PROSITE" id="PS51736"/>
    </source>
</evidence>
<dbReference type="GO" id="GO:0000150">
    <property type="term" value="F:DNA strand exchange activity"/>
    <property type="evidence" value="ECO:0007669"/>
    <property type="project" value="InterPro"/>
</dbReference>
<dbReference type="InterPro" id="IPR038109">
    <property type="entry name" value="DNA_bind_recomb_sf"/>
</dbReference>
<evidence type="ECO:0000256" key="1">
    <source>
        <dbReference type="SAM" id="Coils"/>
    </source>
</evidence>
<dbReference type="InterPro" id="IPR011109">
    <property type="entry name" value="DNA_bind_recombinase_dom"/>
</dbReference>
<keyword evidence="5" id="KW-1185">Reference proteome</keyword>
<feature type="coiled-coil region" evidence="1">
    <location>
        <begin position="421"/>
        <end position="455"/>
    </location>
</feature>
<feature type="domain" description="Resolvase/invertase-type recombinase catalytic" evidence="2">
    <location>
        <begin position="13"/>
        <end position="156"/>
    </location>
</feature>
<dbReference type="Gene3D" id="3.90.1750.20">
    <property type="entry name" value="Putative Large Serine Recombinase, Chain B, Domain 2"/>
    <property type="match status" value="1"/>
</dbReference>
<comment type="caution">
    <text evidence="4">The sequence shown here is derived from an EMBL/GenBank/DDBJ whole genome shotgun (WGS) entry which is preliminary data.</text>
</comment>
<dbReference type="PROSITE" id="PS51737">
    <property type="entry name" value="RECOMBINASE_DNA_BIND"/>
    <property type="match status" value="1"/>
</dbReference>
<dbReference type="STRING" id="1069536.SINU_04955"/>
<evidence type="ECO:0000313" key="4">
    <source>
        <dbReference type="EMBL" id="KLI03047.1"/>
    </source>
</evidence>
<dbReference type="SUPFAM" id="SSF53041">
    <property type="entry name" value="Resolvase-like"/>
    <property type="match status" value="1"/>
</dbReference>
<dbReference type="InterPro" id="IPR025827">
    <property type="entry name" value="Zn_ribbon_recom_dom"/>
</dbReference>
<feature type="domain" description="Recombinase" evidence="3">
    <location>
        <begin position="164"/>
        <end position="293"/>
    </location>
</feature>
<reference evidence="4 5" key="1">
    <citation type="journal article" date="2011" name="J. Bacteriol.">
        <title>Draft genome sequence of Sporolactobacillus inulinus strain CASD, an efficient D-lactic acid-producing bacterium with high-concentration lactate tolerance capability.</title>
        <authorList>
            <person name="Yu B."/>
            <person name="Su F."/>
            <person name="Wang L."/>
            <person name="Xu K."/>
            <person name="Zhao B."/>
            <person name="Xu P."/>
        </authorList>
    </citation>
    <scope>NUCLEOTIDE SEQUENCE [LARGE SCALE GENOMIC DNA]</scope>
    <source>
        <strain evidence="4 5">CASD</strain>
    </source>
</reference>
<dbReference type="SMART" id="SM00857">
    <property type="entry name" value="Resolvase"/>
    <property type="match status" value="1"/>
</dbReference>
<dbReference type="PANTHER" id="PTHR30461:SF23">
    <property type="entry name" value="DNA RECOMBINASE-RELATED"/>
    <property type="match status" value="1"/>
</dbReference>
<dbReference type="Pfam" id="PF07508">
    <property type="entry name" value="Recombinase"/>
    <property type="match status" value="1"/>
</dbReference>
<dbReference type="InterPro" id="IPR036162">
    <property type="entry name" value="Resolvase-like_N_sf"/>
</dbReference>
<dbReference type="Pfam" id="PF13408">
    <property type="entry name" value="Zn_ribbon_recom"/>
    <property type="match status" value="1"/>
</dbReference>
<evidence type="ECO:0000313" key="5">
    <source>
        <dbReference type="Proteomes" id="UP000035553"/>
    </source>
</evidence>
<dbReference type="InterPro" id="IPR050639">
    <property type="entry name" value="SSR_resolvase"/>
</dbReference>
<evidence type="ECO:0000259" key="3">
    <source>
        <dbReference type="PROSITE" id="PS51737"/>
    </source>
</evidence>
<dbReference type="Pfam" id="PF00239">
    <property type="entry name" value="Resolvase"/>
    <property type="match status" value="1"/>
</dbReference>
<name>A0A0U1QQE9_9BACL</name>
<proteinExistence type="predicted"/>
<dbReference type="InterPro" id="IPR006119">
    <property type="entry name" value="Resolv_N"/>
</dbReference>
<dbReference type="RefSeq" id="WP_039745091.1">
    <property type="nucleotide sequence ID" value="NZ_AFVQ02000058.1"/>
</dbReference>
<dbReference type="CDD" id="cd00338">
    <property type="entry name" value="Ser_Recombinase"/>
    <property type="match status" value="1"/>
</dbReference>
<dbReference type="PANTHER" id="PTHR30461">
    <property type="entry name" value="DNA-INVERTASE FROM LAMBDOID PROPHAGE"/>
    <property type="match status" value="1"/>
</dbReference>
<dbReference type="AlphaFoldDB" id="A0A0U1QQE9"/>
<keyword evidence="1" id="KW-0175">Coiled coil</keyword>
<dbReference type="Proteomes" id="UP000035553">
    <property type="component" value="Unassembled WGS sequence"/>
</dbReference>
<organism evidence="4 5">
    <name type="scientific">Sporolactobacillus inulinus CASD</name>
    <dbReference type="NCBI Taxonomy" id="1069536"/>
    <lineage>
        <taxon>Bacteria</taxon>
        <taxon>Bacillati</taxon>
        <taxon>Bacillota</taxon>
        <taxon>Bacilli</taxon>
        <taxon>Bacillales</taxon>
        <taxon>Sporolactobacillaceae</taxon>
        <taxon>Sporolactobacillus</taxon>
    </lineage>
</organism>
<gene>
    <name evidence="4" type="ORF">SINU_04955</name>
</gene>
<dbReference type="GO" id="GO:0003677">
    <property type="term" value="F:DNA binding"/>
    <property type="evidence" value="ECO:0007669"/>
    <property type="project" value="InterPro"/>
</dbReference>
<dbReference type="OrthoDB" id="65783at2"/>
<dbReference type="PROSITE" id="PS51736">
    <property type="entry name" value="RECOMBINASES_3"/>
    <property type="match status" value="1"/>
</dbReference>
<sequence length="517" mass="59967">MTLNKTIMDNIKKVAIYSRKSRDDETEKALKQQLETQIEKCEQNNWEYDVYKEVGSSQDKHRPQYTKMVNRIQKYDYDAVVCTDQDRITRSQGGFEEFQALLQEYNVLLITDKKPFDYNNDGDAFEGTIYAFVAKMEYMQTKKRLIRGKRDSARKGNWAGGKTPVGYSYDHSTKRLVPDENAPIIERIYWLYLSGKSSTEIERIFDLEGILTPSDSKWDKARISAVLANPVYKGTAIYGRTKVSKIHKKPCGKPKQLKALKDEQIIRENAHKPIISPVKWEKVKEIRESRATKPPASRIGKVIFTGLIKCGLCGRTHSFQRRKGQELRITSCQTRHYSDDGSYTVCKNKGVRLDLFEKVFYANFSQFVNRLELYLEDIKKNIRQDSTNPADEKTILKANIKKIAASIKRVQRGFVAEIYTEDEAQKEIRQLKTQKQNLEKQIERLDRQSRSEKIGELRGTVNKLKCLLNGTSDLETKEINYLLTTLIDHIEYTRVGDHKAEINIKIHYKGQTEKKES</sequence>